<feature type="region of interest" description="Disordered" evidence="1">
    <location>
        <begin position="23"/>
        <end position="53"/>
    </location>
</feature>
<proteinExistence type="predicted"/>
<dbReference type="RefSeq" id="XP_067061668.1">
    <property type="nucleotide sequence ID" value="XM_067205731.1"/>
</dbReference>
<evidence type="ECO:0000313" key="2">
    <source>
        <dbReference type="EMBL" id="KAG5474562.1"/>
    </source>
</evidence>
<dbReference type="EMBL" id="JAFHLR010000028">
    <property type="protein sequence ID" value="KAG5474562.1"/>
    <property type="molecule type" value="Genomic_DNA"/>
</dbReference>
<comment type="caution">
    <text evidence="2">The sequence shown here is derived from an EMBL/GenBank/DDBJ whole genome shotgun (WGS) entry which is preliminary data.</text>
</comment>
<evidence type="ECO:0000256" key="1">
    <source>
        <dbReference type="SAM" id="MobiDB-lite"/>
    </source>
</evidence>
<evidence type="ECO:0000313" key="3">
    <source>
        <dbReference type="Proteomes" id="UP000674143"/>
    </source>
</evidence>
<dbReference type="KEGG" id="loi:92359665"/>
<protein>
    <submittedName>
        <fullName evidence="2">Uncharacterized protein</fullName>
    </submittedName>
</protein>
<organism evidence="2 3">
    <name type="scientific">Leishmania orientalis</name>
    <dbReference type="NCBI Taxonomy" id="2249476"/>
    <lineage>
        <taxon>Eukaryota</taxon>
        <taxon>Discoba</taxon>
        <taxon>Euglenozoa</taxon>
        <taxon>Kinetoplastea</taxon>
        <taxon>Metakinetoplastina</taxon>
        <taxon>Trypanosomatida</taxon>
        <taxon>Trypanosomatidae</taxon>
        <taxon>Leishmaniinae</taxon>
        <taxon>Leishmania</taxon>
    </lineage>
</organism>
<gene>
    <name evidence="2" type="ORF">LSCM4_03735</name>
</gene>
<dbReference type="AlphaFoldDB" id="A0A836KIX8"/>
<sequence length="53" mass="5718">MATQALKPQRCYSRRHSHITLAIRTSSDGRGSTLLLPAGCAKPTKKSGQNPPQ</sequence>
<dbReference type="GeneID" id="92359665"/>
<dbReference type="Proteomes" id="UP000674143">
    <property type="component" value="Unassembled WGS sequence"/>
</dbReference>
<name>A0A836KIX8_9TRYP</name>
<reference evidence="3" key="1">
    <citation type="journal article" date="2021" name="Microbiol. Resour. Announc.">
        <title>LGAAP: Leishmaniinae Genome Assembly and Annotation Pipeline.</title>
        <authorList>
            <person name="Almutairi H."/>
            <person name="Urbaniak M.D."/>
            <person name="Bates M.D."/>
            <person name="Jariyapan N."/>
            <person name="Kwakye-Nuako G."/>
            <person name="Thomaz-Soccol V."/>
            <person name="Al-Salem W.S."/>
            <person name="Dillon R.J."/>
            <person name="Bates P.A."/>
            <person name="Gatherer D."/>
        </authorList>
    </citation>
    <scope>NUCLEOTIDE SEQUENCE [LARGE SCALE GENOMIC DNA]</scope>
</reference>
<reference evidence="3" key="2">
    <citation type="journal article" date="2021" name="Sci. Data">
        <title>Chromosome-scale genome sequencing, assembly and annotation of six genomes from subfamily Leishmaniinae.</title>
        <authorList>
            <person name="Almutairi H."/>
            <person name="Urbaniak M.D."/>
            <person name="Bates M.D."/>
            <person name="Jariyapan N."/>
            <person name="Kwakye-Nuako G."/>
            <person name="Thomaz Soccol V."/>
            <person name="Al-Salem W.S."/>
            <person name="Dillon R.J."/>
            <person name="Bates P.A."/>
            <person name="Gatherer D."/>
        </authorList>
    </citation>
    <scope>NUCLEOTIDE SEQUENCE [LARGE SCALE GENOMIC DNA]</scope>
</reference>
<keyword evidence="3" id="KW-1185">Reference proteome</keyword>
<accession>A0A836KIX8</accession>